<evidence type="ECO:0000256" key="3">
    <source>
        <dbReference type="ARBA" id="ARBA00004574"/>
    </source>
</evidence>
<reference evidence="26" key="1">
    <citation type="journal article" date="2023" name="BMC Genomics">
        <title>Chromosome-level genome assemblies of Cutaneotrichosporon spp. (Trichosporonales, Basidiomycota) reveal imbalanced evolution between nucleotide sequences and chromosome synteny.</title>
        <authorList>
            <person name="Kobayashi Y."/>
            <person name="Kayamori A."/>
            <person name="Aoki K."/>
            <person name="Shiwa Y."/>
            <person name="Matsutani M."/>
            <person name="Fujita N."/>
            <person name="Sugita T."/>
            <person name="Iwasaki W."/>
            <person name="Tanaka N."/>
            <person name="Takashima M."/>
        </authorList>
    </citation>
    <scope>NUCLEOTIDE SEQUENCE</scope>
    <source>
        <strain evidence="26">HIS019</strain>
    </source>
</reference>
<evidence type="ECO:0000256" key="1">
    <source>
        <dbReference type="ARBA" id="ARBA00003747"/>
    </source>
</evidence>
<comment type="subunit">
    <text evidence="5">Component of the EKC/KEOPS complex composed of at least BUD32, CGI121, GON7, KAE1 and PCC1; the whole complex dimerizes.</text>
</comment>
<keyword evidence="13" id="KW-0819">tRNA processing</keyword>
<dbReference type="Gene3D" id="3.30.200.20">
    <property type="entry name" value="Phosphorylase Kinase, domain 1"/>
    <property type="match status" value="1"/>
</dbReference>
<evidence type="ECO:0000256" key="11">
    <source>
        <dbReference type="ARBA" id="ARBA00022553"/>
    </source>
</evidence>
<dbReference type="InterPro" id="IPR011009">
    <property type="entry name" value="Kinase-like_dom_sf"/>
</dbReference>
<dbReference type="PANTHER" id="PTHR12209:SF0">
    <property type="entry name" value="EKC_KEOPS COMPLEX SUBUNIT TP53RK"/>
    <property type="match status" value="1"/>
</dbReference>
<evidence type="ECO:0000256" key="22">
    <source>
        <dbReference type="ARBA" id="ARBA00033194"/>
    </source>
</evidence>
<evidence type="ECO:0000259" key="25">
    <source>
        <dbReference type="PROSITE" id="PS50011"/>
    </source>
</evidence>
<dbReference type="GO" id="GO:0005634">
    <property type="term" value="C:nucleus"/>
    <property type="evidence" value="ECO:0007669"/>
    <property type="project" value="UniProtKB-SubCell"/>
</dbReference>
<dbReference type="InterPro" id="IPR000719">
    <property type="entry name" value="Prot_kinase_dom"/>
</dbReference>
<keyword evidence="9" id="KW-0158">Chromosome</keyword>
<dbReference type="RefSeq" id="XP_060457701.1">
    <property type="nucleotide sequence ID" value="XM_060601182.1"/>
</dbReference>
<evidence type="ECO:0000256" key="21">
    <source>
        <dbReference type="ARBA" id="ARBA00030980"/>
    </source>
</evidence>
<dbReference type="GO" id="GO:0070525">
    <property type="term" value="P:tRNA threonylcarbamoyladenosine metabolic process"/>
    <property type="evidence" value="ECO:0007669"/>
    <property type="project" value="TreeGrafter"/>
</dbReference>
<evidence type="ECO:0000256" key="23">
    <source>
        <dbReference type="ARBA" id="ARBA00047899"/>
    </source>
</evidence>
<evidence type="ECO:0000256" key="24">
    <source>
        <dbReference type="ARBA" id="ARBA00048679"/>
    </source>
</evidence>
<comment type="catalytic activity">
    <reaction evidence="23">
        <text>L-threonyl-[protein] + ATP = O-phospho-L-threonyl-[protein] + ADP + H(+)</text>
        <dbReference type="Rhea" id="RHEA:46608"/>
        <dbReference type="Rhea" id="RHEA-COMP:11060"/>
        <dbReference type="Rhea" id="RHEA-COMP:11605"/>
        <dbReference type="ChEBI" id="CHEBI:15378"/>
        <dbReference type="ChEBI" id="CHEBI:30013"/>
        <dbReference type="ChEBI" id="CHEBI:30616"/>
        <dbReference type="ChEBI" id="CHEBI:61977"/>
        <dbReference type="ChEBI" id="CHEBI:456216"/>
        <dbReference type="EC" id="2.7.11.1"/>
    </reaction>
</comment>
<evidence type="ECO:0000256" key="14">
    <source>
        <dbReference type="ARBA" id="ARBA00022741"/>
    </source>
</evidence>
<evidence type="ECO:0000256" key="9">
    <source>
        <dbReference type="ARBA" id="ARBA00022454"/>
    </source>
</evidence>
<comment type="similarity">
    <text evidence="4">Belongs to the protein kinase superfamily. BUD32 family.</text>
</comment>
<proteinExistence type="inferred from homology"/>
<name>A0AA48L5L6_9TREE</name>
<dbReference type="GO" id="GO:0016787">
    <property type="term" value="F:hydrolase activity"/>
    <property type="evidence" value="ECO:0007669"/>
    <property type="project" value="UniProtKB-KW"/>
</dbReference>
<evidence type="ECO:0000256" key="13">
    <source>
        <dbReference type="ARBA" id="ARBA00022694"/>
    </source>
</evidence>
<evidence type="ECO:0000256" key="6">
    <source>
        <dbReference type="ARBA" id="ARBA00012513"/>
    </source>
</evidence>
<keyword evidence="18" id="KW-0779">Telomere</keyword>
<dbReference type="Pfam" id="PF02958">
    <property type="entry name" value="EcKL"/>
    <property type="match status" value="1"/>
</dbReference>
<evidence type="ECO:0000313" key="26">
    <source>
        <dbReference type="EMBL" id="BEI92436.1"/>
    </source>
</evidence>
<dbReference type="PROSITE" id="PS50011">
    <property type="entry name" value="PROTEIN_KINASE_DOM"/>
    <property type="match status" value="1"/>
</dbReference>
<keyword evidence="20" id="KW-0539">Nucleus</keyword>
<evidence type="ECO:0000256" key="18">
    <source>
        <dbReference type="ARBA" id="ARBA00022895"/>
    </source>
</evidence>
<feature type="domain" description="Protein kinase" evidence="25">
    <location>
        <begin position="13"/>
        <end position="292"/>
    </location>
</feature>
<evidence type="ECO:0000256" key="12">
    <source>
        <dbReference type="ARBA" id="ARBA00022679"/>
    </source>
</evidence>
<evidence type="ECO:0000256" key="15">
    <source>
        <dbReference type="ARBA" id="ARBA00022777"/>
    </source>
</evidence>
<keyword evidence="27" id="KW-1185">Reference proteome</keyword>
<comment type="subcellular location">
    <subcellularLocation>
        <location evidence="3">Chromosome</location>
        <location evidence="3">Telomere</location>
    </subcellularLocation>
    <subcellularLocation>
        <location evidence="2">Nucleus</location>
    </subcellularLocation>
</comment>
<dbReference type="PROSITE" id="PS00109">
    <property type="entry name" value="PROTEIN_KINASE_TYR"/>
    <property type="match status" value="1"/>
</dbReference>
<dbReference type="GO" id="GO:0008033">
    <property type="term" value="P:tRNA processing"/>
    <property type="evidence" value="ECO:0007669"/>
    <property type="project" value="UniProtKB-KW"/>
</dbReference>
<keyword evidence="14" id="KW-0547">Nucleotide-binding</keyword>
<dbReference type="FunFam" id="1.10.510.10:FF:000323">
    <property type="entry name" value="TP53-regulating kinase, putative"/>
    <property type="match status" value="1"/>
</dbReference>
<dbReference type="EMBL" id="AP028216">
    <property type="protein sequence ID" value="BEI92436.1"/>
    <property type="molecule type" value="Genomic_DNA"/>
</dbReference>
<dbReference type="GO" id="GO:0000781">
    <property type="term" value="C:chromosome, telomeric region"/>
    <property type="evidence" value="ECO:0007669"/>
    <property type="project" value="UniProtKB-SubCell"/>
</dbReference>
<dbReference type="Proteomes" id="UP001233271">
    <property type="component" value="Chromosome 5"/>
</dbReference>
<dbReference type="FunFam" id="3.30.200.20:FF:000201">
    <property type="entry name" value="TP53-regulating kinase isoform X1"/>
    <property type="match status" value="1"/>
</dbReference>
<dbReference type="Gene3D" id="1.10.510.10">
    <property type="entry name" value="Transferase(Phosphotransferase) domain 1"/>
    <property type="match status" value="1"/>
</dbReference>
<dbReference type="GO" id="GO:0005829">
    <property type="term" value="C:cytosol"/>
    <property type="evidence" value="ECO:0007669"/>
    <property type="project" value="TreeGrafter"/>
</dbReference>
<dbReference type="InterPro" id="IPR008266">
    <property type="entry name" value="Tyr_kinase_AS"/>
</dbReference>
<evidence type="ECO:0000256" key="10">
    <source>
        <dbReference type="ARBA" id="ARBA00022527"/>
    </source>
</evidence>
<dbReference type="GO" id="GO:0000408">
    <property type="term" value="C:EKC/KEOPS complex"/>
    <property type="evidence" value="ECO:0007669"/>
    <property type="project" value="TreeGrafter"/>
</dbReference>
<protein>
    <recommendedName>
        <fullName evidence="8">EKC/KEOPS complex subunit BUD32</fullName>
        <ecNumber evidence="6">2.7.11.1</ecNumber>
    </recommendedName>
    <alternativeName>
        <fullName evidence="21 22">Atypical Serine/threonine protein kinase BUD32</fullName>
    </alternativeName>
    <alternativeName>
        <fullName evidence="7">EKC/KEOPS complex subunit bud32</fullName>
    </alternativeName>
</protein>
<evidence type="ECO:0000256" key="17">
    <source>
        <dbReference type="ARBA" id="ARBA00022840"/>
    </source>
</evidence>
<evidence type="ECO:0000256" key="20">
    <source>
        <dbReference type="ARBA" id="ARBA00023242"/>
    </source>
</evidence>
<comment type="function">
    <text evidence="1">Component of the EKC/KEOPS complex that is required for the formation of a threonylcarbamoyl group on adenosine at position 37 (t(6)A37) in tRNAs that read codons beginning with adenine. The complex is probably involved in the transfer of the threonylcarbamoyl moiety of threonylcarbamoyl-AMP (TC-AMP) to the N6 group of A37. BUD32 has ATPase activity in the context of the EKC/KEOPS complex and likely plays a supporting role to the catalytic subunit KAE1. The EKC/KEOPS complex also promotes both telomere uncapping and telomere elongation. The complex is required for efficient recruitment of transcriptional coactivators.</text>
</comment>
<keyword evidence="11" id="KW-0597">Phosphoprotein</keyword>
<evidence type="ECO:0000256" key="16">
    <source>
        <dbReference type="ARBA" id="ARBA00022801"/>
    </source>
</evidence>
<keyword evidence="15" id="KW-0418">Kinase</keyword>
<evidence type="ECO:0000256" key="8">
    <source>
        <dbReference type="ARBA" id="ARBA00019973"/>
    </source>
</evidence>
<organism evidence="26 27">
    <name type="scientific">Cutaneotrichosporon cavernicola</name>
    <dbReference type="NCBI Taxonomy" id="279322"/>
    <lineage>
        <taxon>Eukaryota</taxon>
        <taxon>Fungi</taxon>
        <taxon>Dikarya</taxon>
        <taxon>Basidiomycota</taxon>
        <taxon>Agaricomycotina</taxon>
        <taxon>Tremellomycetes</taxon>
        <taxon>Trichosporonales</taxon>
        <taxon>Trichosporonaceae</taxon>
        <taxon>Cutaneotrichosporon</taxon>
    </lineage>
</organism>
<evidence type="ECO:0000256" key="19">
    <source>
        <dbReference type="ARBA" id="ARBA00023159"/>
    </source>
</evidence>
<evidence type="ECO:0000256" key="7">
    <source>
        <dbReference type="ARBA" id="ARBA00013948"/>
    </source>
</evidence>
<sequence>MTYEYRAPSLRLIDTATLLKQGAEARVYALDALLPSPSVYWPPSSTPSSSSTPAATPAILKYRFPKTYRHPALDASLTKTRLQFEARALSRCSRAGVTVPNVLWVDEPGGTLALERIDGWSVREVLGGGAEGEVEVGANDEIERDGTETPGQEQQESVVESEGLAALQAHGGVPALMTAVGAALARLHHTGIIHGDLTTSNMMVRMTPNGVAPYEIVLIDFGLASQATLPENYAVDLYVLERAFVSTHPASEGLYAGVLEAYGAGLGEKKWKPIETKLKEVRLRGRKRDMTG</sequence>
<dbReference type="KEGG" id="ccac:CcaHIS019_0500640"/>
<keyword evidence="16" id="KW-0378">Hydrolase</keyword>
<gene>
    <name evidence="26" type="primary">BUD32</name>
    <name evidence="26" type="ORF">CcaverHIS019_0500640</name>
</gene>
<dbReference type="AlphaFoldDB" id="A0AA48L5L6"/>
<comment type="catalytic activity">
    <reaction evidence="24">
        <text>L-seryl-[protein] + ATP = O-phospho-L-seryl-[protein] + ADP + H(+)</text>
        <dbReference type="Rhea" id="RHEA:17989"/>
        <dbReference type="Rhea" id="RHEA-COMP:9863"/>
        <dbReference type="Rhea" id="RHEA-COMP:11604"/>
        <dbReference type="ChEBI" id="CHEBI:15378"/>
        <dbReference type="ChEBI" id="CHEBI:29999"/>
        <dbReference type="ChEBI" id="CHEBI:30616"/>
        <dbReference type="ChEBI" id="CHEBI:83421"/>
        <dbReference type="ChEBI" id="CHEBI:456216"/>
        <dbReference type="EC" id="2.7.11.1"/>
    </reaction>
</comment>
<keyword evidence="10" id="KW-0723">Serine/threonine-protein kinase</keyword>
<dbReference type="PANTHER" id="PTHR12209">
    <property type="entry name" value="NON-SPECIFIC SERINE/THREONINE PROTEIN KINASE"/>
    <property type="match status" value="1"/>
</dbReference>
<keyword evidence="17" id="KW-0067">ATP-binding</keyword>
<dbReference type="InterPro" id="IPR004119">
    <property type="entry name" value="EcKL"/>
</dbReference>
<evidence type="ECO:0000256" key="5">
    <source>
        <dbReference type="ARBA" id="ARBA00011534"/>
    </source>
</evidence>
<accession>A0AA48L5L6</accession>
<keyword evidence="19" id="KW-0010">Activator</keyword>
<dbReference type="GeneID" id="85496306"/>
<dbReference type="GO" id="GO:0005524">
    <property type="term" value="F:ATP binding"/>
    <property type="evidence" value="ECO:0007669"/>
    <property type="project" value="UniProtKB-KW"/>
</dbReference>
<evidence type="ECO:0000256" key="4">
    <source>
        <dbReference type="ARBA" id="ARBA00010630"/>
    </source>
</evidence>
<dbReference type="EC" id="2.7.11.1" evidence="6"/>
<dbReference type="GO" id="GO:0004674">
    <property type="term" value="F:protein serine/threonine kinase activity"/>
    <property type="evidence" value="ECO:0007669"/>
    <property type="project" value="UniProtKB-KW"/>
</dbReference>
<keyword evidence="12" id="KW-0808">Transferase</keyword>
<evidence type="ECO:0000313" key="27">
    <source>
        <dbReference type="Proteomes" id="UP001233271"/>
    </source>
</evidence>
<evidence type="ECO:0000256" key="2">
    <source>
        <dbReference type="ARBA" id="ARBA00004123"/>
    </source>
</evidence>
<dbReference type="SUPFAM" id="SSF56112">
    <property type="entry name" value="Protein kinase-like (PK-like)"/>
    <property type="match status" value="1"/>
</dbReference>